<evidence type="ECO:0000256" key="1">
    <source>
        <dbReference type="SAM" id="MobiDB-lite"/>
    </source>
</evidence>
<dbReference type="InterPro" id="IPR013098">
    <property type="entry name" value="Ig_I-set"/>
</dbReference>
<dbReference type="AlphaFoldDB" id="A0AAE1JXC2"/>
<dbReference type="SUPFAM" id="SSF48726">
    <property type="entry name" value="Immunoglobulin"/>
    <property type="match status" value="1"/>
</dbReference>
<dbReference type="InterPro" id="IPR036179">
    <property type="entry name" value="Ig-like_dom_sf"/>
</dbReference>
<accession>A0AAE1JXC2</accession>
<evidence type="ECO:0000313" key="4">
    <source>
        <dbReference type="Proteomes" id="UP001286313"/>
    </source>
</evidence>
<protein>
    <recommendedName>
        <fullName evidence="2">Immunoglobulin I-set domain-containing protein</fullName>
    </recommendedName>
</protein>
<dbReference type="Gene3D" id="2.60.40.10">
    <property type="entry name" value="Immunoglobulins"/>
    <property type="match status" value="1"/>
</dbReference>
<dbReference type="Proteomes" id="UP001286313">
    <property type="component" value="Unassembled WGS sequence"/>
</dbReference>
<name>A0AAE1JXC2_PETCI</name>
<dbReference type="InterPro" id="IPR013783">
    <property type="entry name" value="Ig-like_fold"/>
</dbReference>
<feature type="domain" description="Immunoglobulin I-set" evidence="2">
    <location>
        <begin position="44"/>
        <end position="100"/>
    </location>
</feature>
<organism evidence="3 4">
    <name type="scientific">Petrolisthes cinctipes</name>
    <name type="common">Flat porcelain crab</name>
    <dbReference type="NCBI Taxonomy" id="88211"/>
    <lineage>
        <taxon>Eukaryota</taxon>
        <taxon>Metazoa</taxon>
        <taxon>Ecdysozoa</taxon>
        <taxon>Arthropoda</taxon>
        <taxon>Crustacea</taxon>
        <taxon>Multicrustacea</taxon>
        <taxon>Malacostraca</taxon>
        <taxon>Eumalacostraca</taxon>
        <taxon>Eucarida</taxon>
        <taxon>Decapoda</taxon>
        <taxon>Pleocyemata</taxon>
        <taxon>Anomura</taxon>
        <taxon>Galatheoidea</taxon>
        <taxon>Porcellanidae</taxon>
        <taxon>Petrolisthes</taxon>
    </lineage>
</organism>
<gene>
    <name evidence="3" type="ORF">Pcinc_034440</name>
</gene>
<dbReference type="Pfam" id="PF07679">
    <property type="entry name" value="I-set"/>
    <property type="match status" value="1"/>
</dbReference>
<keyword evidence="4" id="KW-1185">Reference proteome</keyword>
<comment type="caution">
    <text evidence="3">The sequence shown here is derived from an EMBL/GenBank/DDBJ whole genome shotgun (WGS) entry which is preliminary data.</text>
</comment>
<feature type="region of interest" description="Disordered" evidence="1">
    <location>
        <begin position="1"/>
        <end position="21"/>
    </location>
</feature>
<sequence>MREPEDLSNESGRVSEASKERRRAWVFVECGGRDRAGGAGERQRFRVKPESVEVKEGEDVFLECAVEHQQGKAQWTKDGFALAGLAQRVKCKGTNSDLRLGRSHSAEKSNVSRFCPPSIRVHLPWFS</sequence>
<proteinExistence type="predicted"/>
<evidence type="ECO:0000313" key="3">
    <source>
        <dbReference type="EMBL" id="KAK3859449.1"/>
    </source>
</evidence>
<dbReference type="EMBL" id="JAWQEG010005024">
    <property type="protein sequence ID" value="KAK3859449.1"/>
    <property type="molecule type" value="Genomic_DNA"/>
</dbReference>
<evidence type="ECO:0000259" key="2">
    <source>
        <dbReference type="Pfam" id="PF07679"/>
    </source>
</evidence>
<reference evidence="3" key="1">
    <citation type="submission" date="2023-10" db="EMBL/GenBank/DDBJ databases">
        <title>Genome assemblies of two species of porcelain crab, Petrolisthes cinctipes and Petrolisthes manimaculis (Anomura: Porcellanidae).</title>
        <authorList>
            <person name="Angst P."/>
        </authorList>
    </citation>
    <scope>NUCLEOTIDE SEQUENCE</scope>
    <source>
        <strain evidence="3">PB745_01</strain>
        <tissue evidence="3">Gill</tissue>
    </source>
</reference>